<feature type="transmembrane region" description="Helical" evidence="12">
    <location>
        <begin position="607"/>
        <end position="627"/>
    </location>
</feature>
<dbReference type="GO" id="GO:0098703">
    <property type="term" value="P:calcium ion import across plasma membrane"/>
    <property type="evidence" value="ECO:0007669"/>
    <property type="project" value="TreeGrafter"/>
</dbReference>
<dbReference type="Gene3D" id="1.25.40.20">
    <property type="entry name" value="Ankyrin repeat-containing domain"/>
    <property type="match status" value="1"/>
</dbReference>
<evidence type="ECO:0000256" key="2">
    <source>
        <dbReference type="ARBA" id="ARBA00022448"/>
    </source>
</evidence>
<dbReference type="GeneID" id="111103112"/>
<dbReference type="OrthoDB" id="6154767at2759"/>
<evidence type="ECO:0000256" key="7">
    <source>
        <dbReference type="ARBA" id="ARBA00022837"/>
    </source>
</evidence>
<feature type="transmembrane region" description="Helical" evidence="12">
    <location>
        <begin position="730"/>
        <end position="747"/>
    </location>
</feature>
<evidence type="ECO:0000256" key="3">
    <source>
        <dbReference type="ARBA" id="ARBA00022475"/>
    </source>
</evidence>
<dbReference type="PROSITE" id="PS50088">
    <property type="entry name" value="ANK_REPEAT"/>
    <property type="match status" value="1"/>
</dbReference>
<keyword evidence="7" id="KW-0106">Calcium</keyword>
<evidence type="ECO:0000256" key="9">
    <source>
        <dbReference type="ARBA" id="ARBA00023303"/>
    </source>
</evidence>
<keyword evidence="4" id="KW-0109">Calcium transport</keyword>
<sequence>MLSLIKRKLLNCDITFHKKRKQGVKKTNHMAMDRIDKKDLNARMTDVEEVSCKNCYGLKRNQTDGNANQKRREANLSEEPVNTKYFVIPLEGQQMENGDYYKRLIFNILNIILVQSNFQEKIVNLETTSTNEFSKILKAVVEDLEKYADLRAASLKDIYRIFTEMDSEMNDILQLISCKSDTTNTIEYNQSTSCKIPIGESTGKHEDNYNEKFNDQGTATAKFIEFFQNGKKDRIINCLEKMRCVLEKQKLKPTHLVALNYAVEKICNGETLLHIGLKFDETIEFTKKVMEICPKLLLKDRSNQPQLKAGFEGQTPLHVAIARDNYKAVQNILSVGEKYKLLPELLGKESTGYKFRRTVLMGQLPLTVAALVCKNNNFKIIKTLLKYGAEIWWRNDNKDTVFHSLIQYADVFPSKMPNLQAAFKFLWEEYSNSDKHSTYTCKDGRSTDFNSAEYMDEQKANPPANETAGKKRNFPTYEIDAYEKNEIDEKEEKTKPKNLLFWKNNNKLTPLHLAAKLGVSELFEYIVDIQYRSQNIQDGLFDIREYDVTEFDQLIDYKEKSQNAKKLTVLERLFDPECSHREAFQLLNLELIAFILHKKWMAYRIPLFVWMILHCLFMIVFTASIIIKAEVFFCLQPNQTFERCDKPSSEALIPSLTLYIFVIVIDSLVGVSYLIFFCLCVKKIKDRCFSEPGNRGLIYHNLDYVVCFLVIGVGALMEVFLILLRVHLDYHLFPALLCGWYFMLYFAPFSKNLVSFTHMIKKGFLEDFFPFTLVFIYLLVSFTGIMHMLYLGTEEEVDEFYTFQDSLLTMFNLGVGLNTIDVLSKARIPWLAYTIFVVFAILTFIHLFNAFIAVMSQTFSDVHTDKHSYHKYNKLRMIELFEDILMNRMFDCFNCLEKAKHWKTYENHAKERNNVFIKQDKNSKHRQNVNGRQKREEKKDEKAGDWEEEEIYDKKRYYTIMHLLDDPSDVIDEREERKIERESKLKNLYSIFQHDKNSRRSRKHKPQPADITYIQVDYANRATQFPDMKVPC</sequence>
<evidence type="ECO:0000256" key="4">
    <source>
        <dbReference type="ARBA" id="ARBA00022568"/>
    </source>
</evidence>
<keyword evidence="10" id="KW-0040">ANK repeat</keyword>
<accession>A0A8B8ANY8</accession>
<name>A0A8B8ANY8_CRAVI</name>
<reference evidence="14" key="1">
    <citation type="submission" date="2025-08" db="UniProtKB">
        <authorList>
            <consortium name="RefSeq"/>
        </authorList>
    </citation>
    <scope>IDENTIFICATION</scope>
    <source>
        <tissue evidence="14">Whole sample</tissue>
    </source>
</reference>
<proteinExistence type="predicted"/>
<feature type="region of interest" description="Disordered" evidence="11">
    <location>
        <begin position="913"/>
        <end position="944"/>
    </location>
</feature>
<keyword evidence="12" id="KW-1133">Transmembrane helix</keyword>
<dbReference type="Proteomes" id="UP000694844">
    <property type="component" value="Chromosome 7"/>
</dbReference>
<keyword evidence="9" id="KW-0407">Ion channel</keyword>
<dbReference type="RefSeq" id="XP_022291849.1">
    <property type="nucleotide sequence ID" value="XM_022436141.1"/>
</dbReference>
<dbReference type="InterPro" id="IPR002110">
    <property type="entry name" value="Ankyrin_rpt"/>
</dbReference>
<feature type="transmembrane region" description="Helical" evidence="12">
    <location>
        <begin position="656"/>
        <end position="681"/>
    </location>
</feature>
<evidence type="ECO:0000313" key="14">
    <source>
        <dbReference type="RefSeq" id="XP_022291849.1"/>
    </source>
</evidence>
<feature type="transmembrane region" description="Helical" evidence="12">
    <location>
        <begin position="702"/>
        <end position="724"/>
    </location>
</feature>
<dbReference type="SMART" id="SM00248">
    <property type="entry name" value="ANK"/>
    <property type="match status" value="3"/>
</dbReference>
<evidence type="ECO:0000313" key="13">
    <source>
        <dbReference type="Proteomes" id="UP000694844"/>
    </source>
</evidence>
<evidence type="ECO:0000256" key="6">
    <source>
        <dbReference type="ARBA" id="ARBA00022737"/>
    </source>
</evidence>
<keyword evidence="5" id="KW-0107">Calcium channel</keyword>
<feature type="transmembrane region" description="Helical" evidence="12">
    <location>
        <begin position="830"/>
        <end position="855"/>
    </location>
</feature>
<keyword evidence="6" id="KW-0677">Repeat</keyword>
<keyword evidence="12" id="KW-0472">Membrane</keyword>
<feature type="transmembrane region" description="Helical" evidence="12">
    <location>
        <begin position="768"/>
        <end position="791"/>
    </location>
</feature>
<evidence type="ECO:0000256" key="12">
    <source>
        <dbReference type="SAM" id="Phobius"/>
    </source>
</evidence>
<dbReference type="AlphaFoldDB" id="A0A8B8ANY8"/>
<keyword evidence="12" id="KW-0812">Transmembrane</keyword>
<evidence type="ECO:0000256" key="10">
    <source>
        <dbReference type="PROSITE-ProRule" id="PRU00023"/>
    </source>
</evidence>
<dbReference type="KEGG" id="cvn:111103112"/>
<comment type="subcellular location">
    <subcellularLocation>
        <location evidence="1">Cell membrane</location>
        <topology evidence="1">Multi-pass membrane protein</topology>
    </subcellularLocation>
</comment>
<keyword evidence="8" id="KW-0406">Ion transport</keyword>
<dbReference type="GO" id="GO:0005886">
    <property type="term" value="C:plasma membrane"/>
    <property type="evidence" value="ECO:0007669"/>
    <property type="project" value="UniProtKB-SubCell"/>
</dbReference>
<evidence type="ECO:0000256" key="5">
    <source>
        <dbReference type="ARBA" id="ARBA00022673"/>
    </source>
</evidence>
<feature type="compositionally biased region" description="Basic and acidic residues" evidence="11">
    <location>
        <begin position="913"/>
        <end position="922"/>
    </location>
</feature>
<organism evidence="13 14">
    <name type="scientific">Crassostrea virginica</name>
    <name type="common">Eastern oyster</name>
    <dbReference type="NCBI Taxonomy" id="6565"/>
    <lineage>
        <taxon>Eukaryota</taxon>
        <taxon>Metazoa</taxon>
        <taxon>Spiralia</taxon>
        <taxon>Lophotrochozoa</taxon>
        <taxon>Mollusca</taxon>
        <taxon>Bivalvia</taxon>
        <taxon>Autobranchia</taxon>
        <taxon>Pteriomorphia</taxon>
        <taxon>Ostreida</taxon>
        <taxon>Ostreoidea</taxon>
        <taxon>Ostreidae</taxon>
        <taxon>Crassostrea</taxon>
    </lineage>
</organism>
<evidence type="ECO:0000256" key="1">
    <source>
        <dbReference type="ARBA" id="ARBA00004651"/>
    </source>
</evidence>
<dbReference type="InterPro" id="IPR036770">
    <property type="entry name" value="Ankyrin_rpt-contain_sf"/>
</dbReference>
<keyword evidence="13" id="KW-1185">Reference proteome</keyword>
<dbReference type="Gene3D" id="1.10.287.70">
    <property type="match status" value="1"/>
</dbReference>
<feature type="compositionally biased region" description="Basic and acidic residues" evidence="11">
    <location>
        <begin position="933"/>
        <end position="944"/>
    </location>
</feature>
<protein>
    <submittedName>
        <fullName evidence="14">Uncharacterized protein LOC111103112 isoform X1</fullName>
    </submittedName>
</protein>
<dbReference type="PROSITE" id="PS50297">
    <property type="entry name" value="ANK_REP_REGION"/>
    <property type="match status" value="1"/>
</dbReference>
<gene>
    <name evidence="14" type="primary">LOC111103112</name>
</gene>
<feature type="repeat" description="ANK" evidence="10">
    <location>
        <begin position="312"/>
        <end position="344"/>
    </location>
</feature>
<evidence type="ECO:0000256" key="8">
    <source>
        <dbReference type="ARBA" id="ARBA00023065"/>
    </source>
</evidence>
<dbReference type="SUPFAM" id="SSF48403">
    <property type="entry name" value="Ankyrin repeat"/>
    <property type="match status" value="1"/>
</dbReference>
<keyword evidence="3" id="KW-1003">Cell membrane</keyword>
<evidence type="ECO:0000256" key="11">
    <source>
        <dbReference type="SAM" id="MobiDB-lite"/>
    </source>
</evidence>
<dbReference type="PANTHER" id="PTHR10582">
    <property type="entry name" value="TRANSIENT RECEPTOR POTENTIAL ION CHANNEL PROTEIN"/>
    <property type="match status" value="1"/>
</dbReference>
<dbReference type="PANTHER" id="PTHR10582:SF2">
    <property type="entry name" value="INACTIVE"/>
    <property type="match status" value="1"/>
</dbReference>
<dbReference type="InterPro" id="IPR024862">
    <property type="entry name" value="TRPV"/>
</dbReference>
<dbReference type="GO" id="GO:0005262">
    <property type="term" value="F:calcium channel activity"/>
    <property type="evidence" value="ECO:0007669"/>
    <property type="project" value="UniProtKB-KW"/>
</dbReference>
<keyword evidence="2" id="KW-0813">Transport</keyword>